<evidence type="ECO:0000313" key="1">
    <source>
        <dbReference type="EMBL" id="JAE30018.1"/>
    </source>
</evidence>
<protein>
    <submittedName>
        <fullName evidence="1">Uncharacterized protein</fullName>
    </submittedName>
</protein>
<sequence>MSRTRSSCSMKCRRVVCSLCR</sequence>
<dbReference type="AlphaFoldDB" id="A0A0A9HAV3"/>
<proteinExistence type="predicted"/>
<dbReference type="EMBL" id="GBRH01167878">
    <property type="protein sequence ID" value="JAE30018.1"/>
    <property type="molecule type" value="Transcribed_RNA"/>
</dbReference>
<name>A0A0A9HAV3_ARUDO</name>
<reference evidence="1" key="2">
    <citation type="journal article" date="2015" name="Data Brief">
        <title>Shoot transcriptome of the giant reed, Arundo donax.</title>
        <authorList>
            <person name="Barrero R.A."/>
            <person name="Guerrero F.D."/>
            <person name="Moolhuijzen P."/>
            <person name="Goolsby J.A."/>
            <person name="Tidwell J."/>
            <person name="Bellgard S.E."/>
            <person name="Bellgard M.I."/>
        </authorList>
    </citation>
    <scope>NUCLEOTIDE SEQUENCE</scope>
    <source>
        <tissue evidence="1">Shoot tissue taken approximately 20 cm above the soil surface</tissue>
    </source>
</reference>
<reference evidence="1" key="1">
    <citation type="submission" date="2014-09" db="EMBL/GenBank/DDBJ databases">
        <authorList>
            <person name="Magalhaes I.L.F."/>
            <person name="Oliveira U."/>
            <person name="Santos F.R."/>
            <person name="Vidigal T.H.D.A."/>
            <person name="Brescovit A.D."/>
            <person name="Santos A.J."/>
        </authorList>
    </citation>
    <scope>NUCLEOTIDE SEQUENCE</scope>
    <source>
        <tissue evidence="1">Shoot tissue taken approximately 20 cm above the soil surface</tissue>
    </source>
</reference>
<organism evidence="1">
    <name type="scientific">Arundo donax</name>
    <name type="common">Giant reed</name>
    <name type="synonym">Donax arundinaceus</name>
    <dbReference type="NCBI Taxonomy" id="35708"/>
    <lineage>
        <taxon>Eukaryota</taxon>
        <taxon>Viridiplantae</taxon>
        <taxon>Streptophyta</taxon>
        <taxon>Embryophyta</taxon>
        <taxon>Tracheophyta</taxon>
        <taxon>Spermatophyta</taxon>
        <taxon>Magnoliopsida</taxon>
        <taxon>Liliopsida</taxon>
        <taxon>Poales</taxon>
        <taxon>Poaceae</taxon>
        <taxon>PACMAD clade</taxon>
        <taxon>Arundinoideae</taxon>
        <taxon>Arundineae</taxon>
        <taxon>Arundo</taxon>
    </lineage>
</organism>
<accession>A0A0A9HAV3</accession>